<evidence type="ECO:0000313" key="3">
    <source>
        <dbReference type="Proteomes" id="UP001195483"/>
    </source>
</evidence>
<feature type="region of interest" description="Disordered" evidence="1">
    <location>
        <begin position="28"/>
        <end position="97"/>
    </location>
</feature>
<proteinExistence type="predicted"/>
<keyword evidence="3" id="KW-1185">Reference proteome</keyword>
<evidence type="ECO:0000313" key="2">
    <source>
        <dbReference type="EMBL" id="KAK3611025.1"/>
    </source>
</evidence>
<protein>
    <submittedName>
        <fullName evidence="2">Uncharacterized protein</fullName>
    </submittedName>
</protein>
<reference evidence="2" key="2">
    <citation type="journal article" date="2021" name="Genome Biol. Evol.">
        <title>Developing a high-quality reference genome for a parasitic bivalve with doubly uniparental inheritance (Bivalvia: Unionida).</title>
        <authorList>
            <person name="Smith C.H."/>
        </authorList>
    </citation>
    <scope>NUCLEOTIDE SEQUENCE</scope>
    <source>
        <strain evidence="2">CHS0354</strain>
        <tissue evidence="2">Mantle</tissue>
    </source>
</reference>
<sequence>MQQMPKMGTIHTNMQICKVPQMKRTAATTTTTTAITNPSAPQTTKSAPTTATQAKLNDNGRKPQGRQTPIKRHALLPSPPRRTSTANHKRKTQPVHQISRQHFNPQIWTKTNKAVISQDYLKKHAVATQDNKNSNIKLDNITTTLITKYLKEIGKEIEKKHHTIKLTEKMYTSRYMDDNRNRAGNASCHNITTQLTIWQ</sequence>
<reference evidence="2" key="3">
    <citation type="submission" date="2023-05" db="EMBL/GenBank/DDBJ databases">
        <authorList>
            <person name="Smith C.H."/>
        </authorList>
    </citation>
    <scope>NUCLEOTIDE SEQUENCE</scope>
    <source>
        <strain evidence="2">CHS0354</strain>
        <tissue evidence="2">Mantle</tissue>
    </source>
</reference>
<name>A0AAE0WF88_9BIVA</name>
<dbReference type="EMBL" id="JAEAOA010001446">
    <property type="protein sequence ID" value="KAK3611025.1"/>
    <property type="molecule type" value="Genomic_DNA"/>
</dbReference>
<gene>
    <name evidence="2" type="ORF">CHS0354_024347</name>
</gene>
<dbReference type="Proteomes" id="UP001195483">
    <property type="component" value="Unassembled WGS sequence"/>
</dbReference>
<evidence type="ECO:0000256" key="1">
    <source>
        <dbReference type="SAM" id="MobiDB-lite"/>
    </source>
</evidence>
<feature type="compositionally biased region" description="Polar residues" evidence="1">
    <location>
        <begin position="37"/>
        <end position="56"/>
    </location>
</feature>
<reference evidence="2" key="1">
    <citation type="journal article" date="2021" name="Genome Biol. Evol.">
        <title>A High-Quality Reference Genome for a Parasitic Bivalve with Doubly Uniparental Inheritance (Bivalvia: Unionida).</title>
        <authorList>
            <person name="Smith C.H."/>
        </authorList>
    </citation>
    <scope>NUCLEOTIDE SEQUENCE</scope>
    <source>
        <strain evidence="2">CHS0354</strain>
    </source>
</reference>
<dbReference type="AlphaFoldDB" id="A0AAE0WF88"/>
<organism evidence="2 3">
    <name type="scientific">Potamilus streckersoni</name>
    <dbReference type="NCBI Taxonomy" id="2493646"/>
    <lineage>
        <taxon>Eukaryota</taxon>
        <taxon>Metazoa</taxon>
        <taxon>Spiralia</taxon>
        <taxon>Lophotrochozoa</taxon>
        <taxon>Mollusca</taxon>
        <taxon>Bivalvia</taxon>
        <taxon>Autobranchia</taxon>
        <taxon>Heteroconchia</taxon>
        <taxon>Palaeoheterodonta</taxon>
        <taxon>Unionida</taxon>
        <taxon>Unionoidea</taxon>
        <taxon>Unionidae</taxon>
        <taxon>Ambleminae</taxon>
        <taxon>Lampsilini</taxon>
        <taxon>Potamilus</taxon>
    </lineage>
</organism>
<accession>A0AAE0WF88</accession>
<comment type="caution">
    <text evidence="2">The sequence shown here is derived from an EMBL/GenBank/DDBJ whole genome shotgun (WGS) entry which is preliminary data.</text>
</comment>